<dbReference type="RefSeq" id="WP_220208943.1">
    <property type="nucleotide sequence ID" value="NZ_BNJK01000002.1"/>
</dbReference>
<dbReference type="PANTHER" id="PTHR23222:SF0">
    <property type="entry name" value="PROHIBITIN 1"/>
    <property type="match status" value="1"/>
</dbReference>
<name>A0A8J3IUL8_9CHLR</name>
<evidence type="ECO:0000313" key="4">
    <source>
        <dbReference type="EMBL" id="GHO98179.1"/>
    </source>
</evidence>
<evidence type="ECO:0000259" key="3">
    <source>
        <dbReference type="SMART" id="SM00244"/>
    </source>
</evidence>
<keyword evidence="5" id="KW-1185">Reference proteome</keyword>
<proteinExistence type="predicted"/>
<sequence>MNRFSRPRRLSTVLFLIGGIILFILLLPGIGIWTIVDAGHVGVVTKFGAVDRVVNPGIVLKLPFVEGVYSMETRTQKEQVDALAASKDLQQVKSTIALNFHLRGEKAVDVYQNIGEEYTDRIIAPAVQEAFKSTTSKFTASDLIGKREEVKQIAFAELKERLGKYNIIVDDFNIVNFSFSQEFNDAIEQKTIAEQNKEKAEVEAQTALIQAQGQAEAQKKLKDSGSLSPEYLQFLAIQKWDGKLPLSTNGNPFIQIPTNK</sequence>
<evidence type="ECO:0000256" key="2">
    <source>
        <dbReference type="SAM" id="Phobius"/>
    </source>
</evidence>
<comment type="caution">
    <text evidence="4">The sequence shown here is derived from an EMBL/GenBank/DDBJ whole genome shotgun (WGS) entry which is preliminary data.</text>
</comment>
<feature type="domain" description="Band 7" evidence="3">
    <location>
        <begin position="31"/>
        <end position="191"/>
    </location>
</feature>
<feature type="transmembrane region" description="Helical" evidence="2">
    <location>
        <begin position="12"/>
        <end position="36"/>
    </location>
</feature>
<dbReference type="PRINTS" id="PR00679">
    <property type="entry name" value="PROHIBITIN"/>
</dbReference>
<evidence type="ECO:0000256" key="1">
    <source>
        <dbReference type="SAM" id="Coils"/>
    </source>
</evidence>
<reference evidence="4" key="1">
    <citation type="submission" date="2020-10" db="EMBL/GenBank/DDBJ databases">
        <title>Taxonomic study of unclassified bacteria belonging to the class Ktedonobacteria.</title>
        <authorList>
            <person name="Yabe S."/>
            <person name="Wang C.M."/>
            <person name="Zheng Y."/>
            <person name="Sakai Y."/>
            <person name="Cavaletti L."/>
            <person name="Monciardini P."/>
            <person name="Donadio S."/>
        </authorList>
    </citation>
    <scope>NUCLEOTIDE SEQUENCE</scope>
    <source>
        <strain evidence="4">ID150040</strain>
    </source>
</reference>
<feature type="coiled-coil region" evidence="1">
    <location>
        <begin position="183"/>
        <end position="212"/>
    </location>
</feature>
<dbReference type="EMBL" id="BNJK01000002">
    <property type="protein sequence ID" value="GHO98179.1"/>
    <property type="molecule type" value="Genomic_DNA"/>
</dbReference>
<dbReference type="SUPFAM" id="SSF117892">
    <property type="entry name" value="Band 7/SPFH domain"/>
    <property type="match status" value="1"/>
</dbReference>
<keyword evidence="1" id="KW-0175">Coiled coil</keyword>
<protein>
    <recommendedName>
        <fullName evidence="3">Band 7 domain-containing protein</fullName>
    </recommendedName>
</protein>
<dbReference type="Proteomes" id="UP000597444">
    <property type="component" value="Unassembled WGS sequence"/>
</dbReference>
<keyword evidence="2" id="KW-0472">Membrane</keyword>
<dbReference type="Pfam" id="PF01145">
    <property type="entry name" value="Band_7"/>
    <property type="match status" value="1"/>
</dbReference>
<keyword evidence="2" id="KW-0812">Transmembrane</keyword>
<dbReference type="InterPro" id="IPR000163">
    <property type="entry name" value="Prohibitin"/>
</dbReference>
<dbReference type="PANTHER" id="PTHR23222">
    <property type="entry name" value="PROHIBITIN"/>
    <property type="match status" value="1"/>
</dbReference>
<accession>A0A8J3IUL8</accession>
<dbReference type="InterPro" id="IPR001107">
    <property type="entry name" value="Band_7"/>
</dbReference>
<dbReference type="GO" id="GO:0016020">
    <property type="term" value="C:membrane"/>
    <property type="evidence" value="ECO:0007669"/>
    <property type="project" value="InterPro"/>
</dbReference>
<dbReference type="CDD" id="cd03401">
    <property type="entry name" value="SPFH_prohibitin"/>
    <property type="match status" value="1"/>
</dbReference>
<organism evidence="4 5">
    <name type="scientific">Reticulibacter mediterranei</name>
    <dbReference type="NCBI Taxonomy" id="2778369"/>
    <lineage>
        <taxon>Bacteria</taxon>
        <taxon>Bacillati</taxon>
        <taxon>Chloroflexota</taxon>
        <taxon>Ktedonobacteria</taxon>
        <taxon>Ktedonobacterales</taxon>
        <taxon>Reticulibacteraceae</taxon>
        <taxon>Reticulibacter</taxon>
    </lineage>
</organism>
<dbReference type="Gene3D" id="3.30.479.30">
    <property type="entry name" value="Band 7 domain"/>
    <property type="match status" value="1"/>
</dbReference>
<dbReference type="InterPro" id="IPR036013">
    <property type="entry name" value="Band_7/SPFH_dom_sf"/>
</dbReference>
<dbReference type="AlphaFoldDB" id="A0A8J3IUL8"/>
<gene>
    <name evidence="4" type="ORF">KSF_082270</name>
</gene>
<dbReference type="SMART" id="SM00244">
    <property type="entry name" value="PHB"/>
    <property type="match status" value="1"/>
</dbReference>
<evidence type="ECO:0000313" key="5">
    <source>
        <dbReference type="Proteomes" id="UP000597444"/>
    </source>
</evidence>
<keyword evidence="2" id="KW-1133">Transmembrane helix</keyword>